<feature type="transmembrane region" description="Helical" evidence="1">
    <location>
        <begin position="508"/>
        <end position="530"/>
    </location>
</feature>
<organism evidence="2 3">
    <name type="scientific">Meripilus lineatus</name>
    <dbReference type="NCBI Taxonomy" id="2056292"/>
    <lineage>
        <taxon>Eukaryota</taxon>
        <taxon>Fungi</taxon>
        <taxon>Dikarya</taxon>
        <taxon>Basidiomycota</taxon>
        <taxon>Agaricomycotina</taxon>
        <taxon>Agaricomycetes</taxon>
        <taxon>Polyporales</taxon>
        <taxon>Meripilaceae</taxon>
        <taxon>Meripilus</taxon>
    </lineage>
</organism>
<proteinExistence type="predicted"/>
<reference evidence="2" key="1">
    <citation type="submission" date="2022-07" db="EMBL/GenBank/DDBJ databases">
        <title>Genome Sequence of Physisporinus lineatus.</title>
        <authorList>
            <person name="Buettner E."/>
        </authorList>
    </citation>
    <scope>NUCLEOTIDE SEQUENCE</scope>
    <source>
        <strain evidence="2">VT162</strain>
    </source>
</reference>
<keyword evidence="1" id="KW-0812">Transmembrane</keyword>
<dbReference type="PANTHER" id="PTHR37544">
    <property type="entry name" value="SPRAY-RELATED"/>
    <property type="match status" value="1"/>
</dbReference>
<comment type="caution">
    <text evidence="2">The sequence shown here is derived from an EMBL/GenBank/DDBJ whole genome shotgun (WGS) entry which is preliminary data.</text>
</comment>
<dbReference type="Pfam" id="PF11915">
    <property type="entry name" value="DUF3433"/>
    <property type="match status" value="1"/>
</dbReference>
<keyword evidence="1" id="KW-1133">Transmembrane helix</keyword>
<sequence>MDSKEPRHLLRNIPEAPKSNQILITMIPTLGEVLGPVQGVFIWYDDSYGLLGDRSRDRSLTLQGKEWLPGSKKEHIYIRFDVLPDCESSSRNHVAYPRRHADPSFFPTLLMVPLAFAWSEADFALRSLQPYVVLAEGNARAEDSLLLDYIANGKIRGLFTSLRKRHFLLHVSILTALATGFLQPLAGSVISVKQRSFTTDIEVESRTSIGLAPDFSTLNAFLAAAGFTEAAAFQDLPDPPFVQAGWAAAEFKLPTNPGLNATIAVNTTGVRTSANCNSPSITTLRPTPNSTFEAIFSASGSLAGGYGDGCSTNVSFDPATADRQYGVDTADALSCGMPANTPQQLLPVIFWFFRDNNGTGELPDVKGVICKPSLEVFRAEIRVNLADRSLVDVQIMESYPNPNNVSGEPLNGQGFNAVVLDKLAGDDTFVKARATSIRTGIPGAIFRFASQGDLQSEFRSKDGFLNLTQQIYTQHLSVSAKSIYFIPSSDVLPAKKTELIERLIVDPLAAHLLAVLLLSLTVFGTAIHMMHLRIRRRMRLHLASKPGTIASAVAITTSSQLGHKANLDPWDTRFDLKQKLGGMQFGFDAYGNIVIEGDQGMTNVPRTPRVPELYGEKALLLDRGKEDYDEGVSRPITPPPSTQVLEVHEEEVLVNPHSNFVNP</sequence>
<dbReference type="InterPro" id="IPR021840">
    <property type="entry name" value="DUF3433"/>
</dbReference>
<accession>A0AAD5UZ38</accession>
<name>A0AAD5UZ38_9APHY</name>
<dbReference type="PANTHER" id="PTHR37544:SF1">
    <property type="entry name" value="PHOSPHORIBOSYLAMINOIMIDAZOLE-SUCCINOCARBOXAMIDE SYNTHASE"/>
    <property type="match status" value="1"/>
</dbReference>
<evidence type="ECO:0000313" key="2">
    <source>
        <dbReference type="EMBL" id="KAJ3481756.1"/>
    </source>
</evidence>
<dbReference type="AlphaFoldDB" id="A0AAD5UZ38"/>
<keyword evidence="1" id="KW-0472">Membrane</keyword>
<gene>
    <name evidence="2" type="ORF">NLI96_g7438</name>
</gene>
<evidence type="ECO:0000313" key="3">
    <source>
        <dbReference type="Proteomes" id="UP001212997"/>
    </source>
</evidence>
<keyword evidence="3" id="KW-1185">Reference proteome</keyword>
<protein>
    <submittedName>
        <fullName evidence="2">Uncharacterized protein</fullName>
    </submittedName>
</protein>
<dbReference type="EMBL" id="JANAWD010000305">
    <property type="protein sequence ID" value="KAJ3481756.1"/>
    <property type="molecule type" value="Genomic_DNA"/>
</dbReference>
<evidence type="ECO:0000256" key="1">
    <source>
        <dbReference type="SAM" id="Phobius"/>
    </source>
</evidence>
<dbReference type="Proteomes" id="UP001212997">
    <property type="component" value="Unassembled WGS sequence"/>
</dbReference>